<keyword evidence="1" id="KW-1133">Transmembrane helix</keyword>
<dbReference type="EMBL" id="UINC01224632">
    <property type="protein sequence ID" value="SVE54342.1"/>
    <property type="molecule type" value="Genomic_DNA"/>
</dbReference>
<keyword evidence="1" id="KW-0472">Membrane</keyword>
<accession>A0A383EBV1</accession>
<feature type="transmembrane region" description="Helical" evidence="1">
    <location>
        <begin position="12"/>
        <end position="34"/>
    </location>
</feature>
<reference evidence="2" key="1">
    <citation type="submission" date="2018-05" db="EMBL/GenBank/DDBJ databases">
        <authorList>
            <person name="Lanie J.A."/>
            <person name="Ng W.-L."/>
            <person name="Kazmierczak K.M."/>
            <person name="Andrzejewski T.M."/>
            <person name="Davidsen T.M."/>
            <person name="Wayne K.J."/>
            <person name="Tettelin H."/>
            <person name="Glass J.I."/>
            <person name="Rusch D."/>
            <person name="Podicherti R."/>
            <person name="Tsui H.-C.T."/>
            <person name="Winkler M.E."/>
        </authorList>
    </citation>
    <scope>NUCLEOTIDE SEQUENCE</scope>
</reference>
<feature type="transmembrane region" description="Helical" evidence="1">
    <location>
        <begin position="192"/>
        <end position="215"/>
    </location>
</feature>
<organism evidence="2">
    <name type="scientific">marine metagenome</name>
    <dbReference type="NCBI Taxonomy" id="408172"/>
    <lineage>
        <taxon>unclassified sequences</taxon>
        <taxon>metagenomes</taxon>
        <taxon>ecological metagenomes</taxon>
    </lineage>
</organism>
<feature type="non-terminal residue" evidence="2">
    <location>
        <position position="217"/>
    </location>
</feature>
<dbReference type="AlphaFoldDB" id="A0A383EBV1"/>
<name>A0A383EBV1_9ZZZZ</name>
<gene>
    <name evidence="2" type="ORF">METZ01_LOCUS507196</name>
</gene>
<proteinExistence type="predicted"/>
<evidence type="ECO:0000256" key="1">
    <source>
        <dbReference type="SAM" id="Phobius"/>
    </source>
</evidence>
<sequence length="217" mass="22985">MAAMSIKKLGGICLVVGAIAGAVPVILSVFLGATPTEGVNIFKFFADEAVKNGIATNAYALISIIGFALVTFGVFTLRDILQNDESDNALMRLGAYLFFLGSVGLIIGWSLDNAIVWGEADFAKHLMTIEMAFFFPSGVLYWAGAGLVALTLAGNSYVNSLFARGICLFALIACALHIYTILSIDPNSVTTIMPLFVLLGISNLIGPAFFISIGIKM</sequence>
<feature type="transmembrane region" description="Helical" evidence="1">
    <location>
        <begin position="54"/>
        <end position="77"/>
    </location>
</feature>
<feature type="transmembrane region" description="Helical" evidence="1">
    <location>
        <begin position="89"/>
        <end position="111"/>
    </location>
</feature>
<feature type="transmembrane region" description="Helical" evidence="1">
    <location>
        <begin position="131"/>
        <end position="154"/>
    </location>
</feature>
<evidence type="ECO:0008006" key="3">
    <source>
        <dbReference type="Google" id="ProtNLM"/>
    </source>
</evidence>
<keyword evidence="1" id="KW-0812">Transmembrane</keyword>
<evidence type="ECO:0000313" key="2">
    <source>
        <dbReference type="EMBL" id="SVE54342.1"/>
    </source>
</evidence>
<feature type="transmembrane region" description="Helical" evidence="1">
    <location>
        <begin position="161"/>
        <end position="180"/>
    </location>
</feature>
<protein>
    <recommendedName>
        <fullName evidence="3">DUF4386 domain-containing protein</fullName>
    </recommendedName>
</protein>